<gene>
    <name evidence="2" type="ORF">CBR_g37998</name>
</gene>
<reference evidence="2 3" key="1">
    <citation type="journal article" date="2018" name="Cell">
        <title>The Chara Genome: Secondary Complexity and Implications for Plant Terrestrialization.</title>
        <authorList>
            <person name="Nishiyama T."/>
            <person name="Sakayama H."/>
            <person name="Vries J.D."/>
            <person name="Buschmann H."/>
            <person name="Saint-Marcoux D."/>
            <person name="Ullrich K.K."/>
            <person name="Haas F.B."/>
            <person name="Vanderstraeten L."/>
            <person name="Becker D."/>
            <person name="Lang D."/>
            <person name="Vosolsobe S."/>
            <person name="Rombauts S."/>
            <person name="Wilhelmsson P.K.I."/>
            <person name="Janitza P."/>
            <person name="Kern R."/>
            <person name="Heyl A."/>
            <person name="Rumpler F."/>
            <person name="Villalobos L.I.A.C."/>
            <person name="Clay J.M."/>
            <person name="Skokan R."/>
            <person name="Toyoda A."/>
            <person name="Suzuki Y."/>
            <person name="Kagoshima H."/>
            <person name="Schijlen E."/>
            <person name="Tajeshwar N."/>
            <person name="Catarino B."/>
            <person name="Hetherington A.J."/>
            <person name="Saltykova A."/>
            <person name="Bonnot C."/>
            <person name="Breuninger H."/>
            <person name="Symeonidi A."/>
            <person name="Radhakrishnan G.V."/>
            <person name="Van Nieuwerburgh F."/>
            <person name="Deforce D."/>
            <person name="Chang C."/>
            <person name="Karol K.G."/>
            <person name="Hedrich R."/>
            <person name="Ulvskov P."/>
            <person name="Glockner G."/>
            <person name="Delwiche C.F."/>
            <person name="Petrasek J."/>
            <person name="Van de Peer Y."/>
            <person name="Friml J."/>
            <person name="Beilby M."/>
            <person name="Dolan L."/>
            <person name="Kohara Y."/>
            <person name="Sugano S."/>
            <person name="Fujiyama A."/>
            <person name="Delaux P.-M."/>
            <person name="Quint M."/>
            <person name="TheiBen G."/>
            <person name="Hagemann M."/>
            <person name="Harholt J."/>
            <person name="Dunand C."/>
            <person name="Zachgo S."/>
            <person name="Langdale J."/>
            <person name="Maumus F."/>
            <person name="Straeten D.V.D."/>
            <person name="Gould S.B."/>
            <person name="Rensing S.A."/>
        </authorList>
    </citation>
    <scope>NUCLEOTIDE SEQUENCE [LARGE SCALE GENOMIC DNA]</scope>
    <source>
        <strain evidence="2 3">S276</strain>
    </source>
</reference>
<proteinExistence type="predicted"/>
<evidence type="ECO:0000256" key="1">
    <source>
        <dbReference type="SAM" id="MobiDB-lite"/>
    </source>
</evidence>
<dbReference type="Gramene" id="GBG84123">
    <property type="protein sequence ID" value="GBG84123"/>
    <property type="gene ID" value="CBR_g37998"/>
</dbReference>
<accession>A0A388LPI5</accession>
<evidence type="ECO:0000313" key="2">
    <source>
        <dbReference type="EMBL" id="GBG84123.1"/>
    </source>
</evidence>
<protein>
    <submittedName>
        <fullName evidence="2">Uncharacterized protein</fullName>
    </submittedName>
</protein>
<dbReference type="EMBL" id="BFEA01000464">
    <property type="protein sequence ID" value="GBG84123.1"/>
    <property type="molecule type" value="Genomic_DNA"/>
</dbReference>
<dbReference type="Proteomes" id="UP000265515">
    <property type="component" value="Unassembled WGS sequence"/>
</dbReference>
<comment type="caution">
    <text evidence="2">The sequence shown here is derived from an EMBL/GenBank/DDBJ whole genome shotgun (WGS) entry which is preliminary data.</text>
</comment>
<name>A0A388LPI5_CHABU</name>
<organism evidence="2 3">
    <name type="scientific">Chara braunii</name>
    <name type="common">Braun's stonewort</name>
    <dbReference type="NCBI Taxonomy" id="69332"/>
    <lineage>
        <taxon>Eukaryota</taxon>
        <taxon>Viridiplantae</taxon>
        <taxon>Streptophyta</taxon>
        <taxon>Charophyceae</taxon>
        <taxon>Charales</taxon>
        <taxon>Characeae</taxon>
        <taxon>Chara</taxon>
    </lineage>
</organism>
<evidence type="ECO:0000313" key="3">
    <source>
        <dbReference type="Proteomes" id="UP000265515"/>
    </source>
</evidence>
<keyword evidence="3" id="KW-1185">Reference proteome</keyword>
<feature type="region of interest" description="Disordered" evidence="1">
    <location>
        <begin position="1"/>
        <end position="50"/>
    </location>
</feature>
<feature type="compositionally biased region" description="Basic and acidic residues" evidence="1">
    <location>
        <begin position="41"/>
        <end position="50"/>
    </location>
</feature>
<sequence>MDSGGPPVGVQSDRGVVGDTEGRLHGDDGAEDAGVDSSQDGDGREVTGEDTIERVIVGLCAADVEGGLQGVHGTSQMGDVVVEEEAGFCTDRERNDSGAGHSPVMEGGVHVREEAWSSPPRDVEGDMSLALIVRPPSAFYADEGHTGCRMDERPGESTPPSLDQEELERVGMEDPYDHTGRGTVCPTQSMPLPAPYSNLPLLRFESSPPPQSMPLPAPYSNLPPLRFEVSLRVSHTDLLIPPLGLHYPPCAAPAEQSSPSPSNQPTHFRMIISKTNSRHVLPFGGETRKMGC</sequence>
<dbReference type="AlphaFoldDB" id="A0A388LPI5"/>